<evidence type="ECO:0000313" key="4">
    <source>
        <dbReference type="Proteomes" id="UP000324800"/>
    </source>
</evidence>
<evidence type="ECO:0000256" key="2">
    <source>
        <dbReference type="SAM" id="Phobius"/>
    </source>
</evidence>
<comment type="caution">
    <text evidence="3">The sequence shown here is derived from an EMBL/GenBank/DDBJ whole genome shotgun (WGS) entry which is preliminary data.</text>
</comment>
<dbReference type="AlphaFoldDB" id="A0A5J4WI54"/>
<dbReference type="EMBL" id="SNRW01001964">
    <property type="protein sequence ID" value="KAA6394353.1"/>
    <property type="molecule type" value="Genomic_DNA"/>
</dbReference>
<feature type="region of interest" description="Disordered" evidence="1">
    <location>
        <begin position="1021"/>
        <end position="1042"/>
    </location>
</feature>
<protein>
    <recommendedName>
        <fullName evidence="5">Right handed beta helix domain-containing protein</fullName>
    </recommendedName>
</protein>
<gene>
    <name evidence="3" type="ORF">EZS28_010118</name>
</gene>
<evidence type="ECO:0000313" key="3">
    <source>
        <dbReference type="EMBL" id="KAA6394353.1"/>
    </source>
</evidence>
<proteinExistence type="predicted"/>
<feature type="compositionally biased region" description="Basic and acidic residues" evidence="1">
    <location>
        <begin position="1027"/>
        <end position="1042"/>
    </location>
</feature>
<keyword evidence="2" id="KW-0472">Membrane</keyword>
<dbReference type="Gene3D" id="2.160.20.10">
    <property type="entry name" value="Single-stranded right-handed beta-helix, Pectin lyase-like"/>
    <property type="match status" value="1"/>
</dbReference>
<dbReference type="Proteomes" id="UP000324800">
    <property type="component" value="Unassembled WGS sequence"/>
</dbReference>
<keyword evidence="2" id="KW-0812">Transmembrane</keyword>
<dbReference type="InterPro" id="IPR012334">
    <property type="entry name" value="Pectin_lyas_fold"/>
</dbReference>
<keyword evidence="2" id="KW-1133">Transmembrane helix</keyword>
<name>A0A5J4WI54_9EUKA</name>
<evidence type="ECO:0000256" key="1">
    <source>
        <dbReference type="SAM" id="MobiDB-lite"/>
    </source>
</evidence>
<accession>A0A5J4WI54</accession>
<feature type="transmembrane region" description="Helical" evidence="2">
    <location>
        <begin position="580"/>
        <end position="602"/>
    </location>
</feature>
<dbReference type="InterPro" id="IPR011050">
    <property type="entry name" value="Pectin_lyase_fold/virulence"/>
</dbReference>
<dbReference type="SUPFAM" id="SSF51126">
    <property type="entry name" value="Pectin lyase-like"/>
    <property type="match status" value="2"/>
</dbReference>
<organism evidence="3 4">
    <name type="scientific">Streblomastix strix</name>
    <dbReference type="NCBI Taxonomy" id="222440"/>
    <lineage>
        <taxon>Eukaryota</taxon>
        <taxon>Metamonada</taxon>
        <taxon>Preaxostyla</taxon>
        <taxon>Oxymonadida</taxon>
        <taxon>Streblomastigidae</taxon>
        <taxon>Streblomastix</taxon>
    </lineage>
</organism>
<sequence>MIDQGRHQGHGTVLHDYSSIFIGSQINTSSVTVPYRATQAVSYRAARGCAIPQNMGRVIVSYCAALAVPPCNAVPYRATWAVLPCHPVQHGPCYRAIPCNTGRATVQCRVIPCNTGRVTVPYCAITCNTGRASVQCRAILCRTDRATVQCRVIPCSTVPCPQCRPDQTQPDPIWVIPNKKQVCKYNVSQTIVGSYQTVAKALNQTCSQTDGYEITLLDSEHIEFLKINKSSSILINGSKRNPTIWQLNTSDYGIIDLYKGNLTLKNIEFHFVLLKYTKSSISPNIFLIRVSNTDDQSGLNVISTSLTLNKCIFQSVAYNDNNQMYQVLIQSANRFEVDNCVFKGIGMTEESCIQLLFVNLVEEIVIKNTKFQDLQTNSLGNALTLYGQRKYRSFVIYNCEFINLTYTGQLQCASLAIMCENVVKAKISGNKFLNCTSVTSLTGALYIHDWKNVDGTPSEYAIEGNTFINNTGNLSGAIFVQQDNEFSKFSFRNNKFSQNLNNQSTGLGKDSFMNVSNTPDGWTKENIALKIGALFKGSQTDAGNGSVYYMMGSLDPEVEPAITGDVSLPELRDKWWQNTYIIIGIVVGLVVLIAAIVSIIFIKDFAPRKMNLVFLLVFELTLAQTSVPLNSESAYKHSSSNEAVCKYNVSQAVSGSFHTVADAINQTCSETDGYEITLLDSEHIESLKISKKSAILIKGNNEIPTIWQLDSPHKELINLKQGYLTLENIEFRFVSLKLWYSMIQPSYQLIYVGNDSFSSLTLNQCTFQSISDKYGYIMYQILIDQVDRVQITDTHFIGIGTQEKSNITMIAVINFNEYVILQRCKFENISVNSLHEPVWLSAHQPKQQIIIQDCEFISIVCNNNNCKAALAIWDRNELVAEITGNKFTNCKTVVHGAGALYITDENEINAHSYYSIKNNTFGANHGIQSGAVYLSSKNPQFNYSFNNNRYISNKNTQKKGVGQDTYLNITNAPYDWSKDNITDIMEGFFNGSVSDAKKDSIHYEVYKNYLIRPELSGSITLPNKINNGERSKDIRRNEEQFQ</sequence>
<reference evidence="3 4" key="1">
    <citation type="submission" date="2019-03" db="EMBL/GenBank/DDBJ databases">
        <title>Single cell metagenomics reveals metabolic interactions within the superorganism composed of flagellate Streblomastix strix and complex community of Bacteroidetes bacteria on its surface.</title>
        <authorList>
            <person name="Treitli S.C."/>
            <person name="Kolisko M."/>
            <person name="Husnik F."/>
            <person name="Keeling P."/>
            <person name="Hampl V."/>
        </authorList>
    </citation>
    <scope>NUCLEOTIDE SEQUENCE [LARGE SCALE GENOMIC DNA]</scope>
    <source>
        <strain evidence="3">ST1C</strain>
    </source>
</reference>
<evidence type="ECO:0008006" key="5">
    <source>
        <dbReference type="Google" id="ProtNLM"/>
    </source>
</evidence>